<dbReference type="Gene3D" id="1.10.630.10">
    <property type="entry name" value="Cytochrome P450"/>
    <property type="match status" value="1"/>
</dbReference>
<evidence type="ECO:0000256" key="5">
    <source>
        <dbReference type="ARBA" id="ARBA00022692"/>
    </source>
</evidence>
<dbReference type="AlphaFoldDB" id="A0ABD1N860"/>
<evidence type="ECO:0000256" key="3">
    <source>
        <dbReference type="ARBA" id="ARBA00010617"/>
    </source>
</evidence>
<dbReference type="PANTHER" id="PTHR24298">
    <property type="entry name" value="FLAVONOID 3'-MONOOXYGENASE-RELATED"/>
    <property type="match status" value="1"/>
</dbReference>
<dbReference type="FunFam" id="1.10.630.10:FF:000012">
    <property type="entry name" value="Cytochrome P450 family protein"/>
    <property type="match status" value="1"/>
</dbReference>
<dbReference type="GO" id="GO:0004497">
    <property type="term" value="F:monooxygenase activity"/>
    <property type="evidence" value="ECO:0007669"/>
    <property type="project" value="UniProtKB-KW"/>
</dbReference>
<dbReference type="InterPro" id="IPR036396">
    <property type="entry name" value="Cyt_P450_sf"/>
</dbReference>
<keyword evidence="5" id="KW-0812">Transmembrane</keyword>
<keyword evidence="8 13" id="KW-0560">Oxidoreductase</keyword>
<dbReference type="PROSITE" id="PS00086">
    <property type="entry name" value="CYTOCHROME_P450"/>
    <property type="match status" value="1"/>
</dbReference>
<evidence type="ECO:0000313" key="15">
    <source>
        <dbReference type="Proteomes" id="UP001603857"/>
    </source>
</evidence>
<dbReference type="PANTHER" id="PTHR24298:SF800">
    <property type="entry name" value="CYTOCHROME P450 89A2-RELATED"/>
    <property type="match status" value="1"/>
</dbReference>
<dbReference type="GO" id="GO:0016020">
    <property type="term" value="C:membrane"/>
    <property type="evidence" value="ECO:0007669"/>
    <property type="project" value="UniProtKB-SubCell"/>
</dbReference>
<keyword evidence="11" id="KW-0472">Membrane</keyword>
<dbReference type="Proteomes" id="UP001603857">
    <property type="component" value="Unassembled WGS sequence"/>
</dbReference>
<dbReference type="InterPro" id="IPR051103">
    <property type="entry name" value="Plant_metabolite_P450s"/>
</dbReference>
<dbReference type="SUPFAM" id="SSF48264">
    <property type="entry name" value="Cytochrome P450"/>
    <property type="match status" value="1"/>
</dbReference>
<name>A0ABD1N860_9FABA</name>
<comment type="caution">
    <text evidence="14">The sequence shown here is derived from an EMBL/GenBank/DDBJ whole genome shotgun (WGS) entry which is preliminary data.</text>
</comment>
<protein>
    <recommendedName>
        <fullName evidence="16">Cytochrome P450</fullName>
    </recommendedName>
</protein>
<accession>A0ABD1N860</accession>
<keyword evidence="6 12" id="KW-0479">Metal-binding</keyword>
<evidence type="ECO:0000256" key="7">
    <source>
        <dbReference type="ARBA" id="ARBA00022989"/>
    </source>
</evidence>
<keyword evidence="4 12" id="KW-0349">Heme</keyword>
<keyword evidence="15" id="KW-1185">Reference proteome</keyword>
<gene>
    <name evidence="14" type="ORF">Fmac_005577</name>
</gene>
<comment type="similarity">
    <text evidence="3 13">Belongs to the cytochrome P450 family.</text>
</comment>
<evidence type="ECO:0000313" key="14">
    <source>
        <dbReference type="EMBL" id="KAL2344292.1"/>
    </source>
</evidence>
<dbReference type="InterPro" id="IPR001128">
    <property type="entry name" value="Cyt_P450"/>
</dbReference>
<dbReference type="InterPro" id="IPR002401">
    <property type="entry name" value="Cyt_P450_E_grp-I"/>
</dbReference>
<evidence type="ECO:0000256" key="11">
    <source>
        <dbReference type="ARBA" id="ARBA00023136"/>
    </source>
</evidence>
<comment type="subcellular location">
    <subcellularLocation>
        <location evidence="2">Membrane</location>
        <topology evidence="2">Single-pass membrane protein</topology>
    </subcellularLocation>
</comment>
<dbReference type="PRINTS" id="PR00463">
    <property type="entry name" value="EP450I"/>
</dbReference>
<evidence type="ECO:0008006" key="16">
    <source>
        <dbReference type="Google" id="ProtNLM"/>
    </source>
</evidence>
<keyword evidence="10 13" id="KW-0503">Monooxygenase</keyword>
<evidence type="ECO:0000256" key="8">
    <source>
        <dbReference type="ARBA" id="ARBA00023002"/>
    </source>
</evidence>
<organism evidence="14 15">
    <name type="scientific">Flemingia macrophylla</name>
    <dbReference type="NCBI Taxonomy" id="520843"/>
    <lineage>
        <taxon>Eukaryota</taxon>
        <taxon>Viridiplantae</taxon>
        <taxon>Streptophyta</taxon>
        <taxon>Embryophyta</taxon>
        <taxon>Tracheophyta</taxon>
        <taxon>Spermatophyta</taxon>
        <taxon>Magnoliopsida</taxon>
        <taxon>eudicotyledons</taxon>
        <taxon>Gunneridae</taxon>
        <taxon>Pentapetalae</taxon>
        <taxon>rosids</taxon>
        <taxon>fabids</taxon>
        <taxon>Fabales</taxon>
        <taxon>Fabaceae</taxon>
        <taxon>Papilionoideae</taxon>
        <taxon>50 kb inversion clade</taxon>
        <taxon>NPAAA clade</taxon>
        <taxon>indigoferoid/millettioid clade</taxon>
        <taxon>Phaseoleae</taxon>
        <taxon>Flemingia</taxon>
    </lineage>
</organism>
<keyword evidence="9 12" id="KW-0408">Iron</keyword>
<evidence type="ECO:0000256" key="1">
    <source>
        <dbReference type="ARBA" id="ARBA00001971"/>
    </source>
</evidence>
<keyword evidence="7" id="KW-1133">Transmembrane helix</keyword>
<dbReference type="InterPro" id="IPR017972">
    <property type="entry name" value="Cyt_P450_CS"/>
</dbReference>
<dbReference type="Pfam" id="PF00067">
    <property type="entry name" value="p450"/>
    <property type="match status" value="1"/>
</dbReference>
<dbReference type="GO" id="GO:0046872">
    <property type="term" value="F:metal ion binding"/>
    <property type="evidence" value="ECO:0007669"/>
    <property type="project" value="UniProtKB-KW"/>
</dbReference>
<evidence type="ECO:0000256" key="6">
    <source>
        <dbReference type="ARBA" id="ARBA00022723"/>
    </source>
</evidence>
<sequence>METCLVVVIVSLCLCILFMKFKSFSSRPLPPCHLHIPLISDITWLRASFLELHLILHNLIAKHGPIFTLRFFSTPFVFIADHSLAHQALIQNGAVFANRPKTLSSGQLNISSSSYGATWRLLRRNLSSTVLHPSFSGIRKRVLHDLLNRLKNDVAETSHSVVMVKDQVQHAMFTLILFMCFGEAVERHKIQDIERIQRSLVNGVGRFSVLSFLPNVFARVLFPTRWHELLQLRKAQKDVFVRFIKARKGATVNIHDHGGAICYVDTLLNLRLPEGDSALDEGDVVSLCSEFLTSGMDTTSTALEWVMANLVKHPHVQRRVVEEIGEVVVGEREVKEEDLNKLPYLKAVILEGLRRHPPSHLLMPHAVSEDVVLNGYLVPKNGVVNFAVAEMGCDPKVWEDPMAFKPERFLRTEQFDITGSRDIKMMPFGAGRRACPAHILAMHHLQYFVANLVWNFEWKAFDEGNVDLSTKQEFTVVMKHPLRARVYPRF</sequence>
<evidence type="ECO:0000256" key="13">
    <source>
        <dbReference type="RuleBase" id="RU000461"/>
    </source>
</evidence>
<evidence type="ECO:0000256" key="9">
    <source>
        <dbReference type="ARBA" id="ARBA00023004"/>
    </source>
</evidence>
<feature type="binding site" description="axial binding residue" evidence="12">
    <location>
        <position position="435"/>
    </location>
    <ligand>
        <name>heme</name>
        <dbReference type="ChEBI" id="CHEBI:30413"/>
    </ligand>
    <ligandPart>
        <name>Fe</name>
        <dbReference type="ChEBI" id="CHEBI:18248"/>
    </ligandPart>
</feature>
<evidence type="ECO:0000256" key="12">
    <source>
        <dbReference type="PIRSR" id="PIRSR602401-1"/>
    </source>
</evidence>
<comment type="cofactor">
    <cofactor evidence="1 12">
        <name>heme</name>
        <dbReference type="ChEBI" id="CHEBI:30413"/>
    </cofactor>
</comment>
<reference evidence="14 15" key="1">
    <citation type="submission" date="2024-08" db="EMBL/GenBank/DDBJ databases">
        <title>Insights into the chromosomal genome structure of Flemingia macrophylla.</title>
        <authorList>
            <person name="Ding Y."/>
            <person name="Zhao Y."/>
            <person name="Bi W."/>
            <person name="Wu M."/>
            <person name="Zhao G."/>
            <person name="Gong Y."/>
            <person name="Li W."/>
            <person name="Zhang P."/>
        </authorList>
    </citation>
    <scope>NUCLEOTIDE SEQUENCE [LARGE SCALE GENOMIC DNA]</scope>
    <source>
        <strain evidence="14">DYQJB</strain>
        <tissue evidence="14">Leaf</tissue>
    </source>
</reference>
<evidence type="ECO:0000256" key="10">
    <source>
        <dbReference type="ARBA" id="ARBA00023033"/>
    </source>
</evidence>
<dbReference type="EMBL" id="JBGMDY010000002">
    <property type="protein sequence ID" value="KAL2344292.1"/>
    <property type="molecule type" value="Genomic_DNA"/>
</dbReference>
<dbReference type="CDD" id="cd11075">
    <property type="entry name" value="CYP77_89"/>
    <property type="match status" value="1"/>
</dbReference>
<evidence type="ECO:0000256" key="4">
    <source>
        <dbReference type="ARBA" id="ARBA00022617"/>
    </source>
</evidence>
<proteinExistence type="inferred from homology"/>
<dbReference type="PRINTS" id="PR00385">
    <property type="entry name" value="P450"/>
</dbReference>
<evidence type="ECO:0000256" key="2">
    <source>
        <dbReference type="ARBA" id="ARBA00004167"/>
    </source>
</evidence>